<dbReference type="InterPro" id="IPR004358">
    <property type="entry name" value="Sig_transdc_His_kin-like_C"/>
</dbReference>
<evidence type="ECO:0000313" key="25">
    <source>
        <dbReference type="Proteomes" id="UP000199256"/>
    </source>
</evidence>
<evidence type="ECO:0000256" key="16">
    <source>
        <dbReference type="PROSITE-ProRule" id="PRU00110"/>
    </source>
</evidence>
<dbReference type="SMART" id="SM00387">
    <property type="entry name" value="HATPase_c"/>
    <property type="match status" value="1"/>
</dbReference>
<dbReference type="FunFam" id="3.30.565.10:FF:000010">
    <property type="entry name" value="Sensor histidine kinase RcsC"/>
    <property type="match status" value="1"/>
</dbReference>
<reference evidence="25" key="1">
    <citation type="submission" date="2016-10" db="EMBL/GenBank/DDBJ databases">
        <authorList>
            <person name="Varghese N."/>
            <person name="Submissions S."/>
        </authorList>
    </citation>
    <scope>NUCLEOTIDE SEQUENCE [LARGE SCALE GENOMIC DNA]</scope>
    <source>
        <strain evidence="25">DSM 241</strain>
    </source>
</reference>
<accession>A0A1H7G000</accession>
<dbReference type="PROSITE" id="PS50885">
    <property type="entry name" value="HAMP"/>
    <property type="match status" value="1"/>
</dbReference>
<keyword evidence="6" id="KW-0808">Transferase</keyword>
<protein>
    <recommendedName>
        <fullName evidence="15">Sensory/regulatory protein RpfC</fullName>
        <ecNumber evidence="3">2.7.13.3</ecNumber>
    </recommendedName>
</protein>
<dbReference type="InterPro" id="IPR003661">
    <property type="entry name" value="HisK_dim/P_dom"/>
</dbReference>
<evidence type="ECO:0000256" key="4">
    <source>
        <dbReference type="ARBA" id="ARBA00022475"/>
    </source>
</evidence>
<proteinExistence type="predicted"/>
<dbReference type="PROSITE" id="PS50894">
    <property type="entry name" value="HPT"/>
    <property type="match status" value="1"/>
</dbReference>
<dbReference type="GO" id="GO:0005524">
    <property type="term" value="F:ATP binding"/>
    <property type="evidence" value="ECO:0007669"/>
    <property type="project" value="UniProtKB-KW"/>
</dbReference>
<evidence type="ECO:0000256" key="9">
    <source>
        <dbReference type="ARBA" id="ARBA00022777"/>
    </source>
</evidence>
<feature type="domain" description="HAMP" evidence="22">
    <location>
        <begin position="186"/>
        <end position="239"/>
    </location>
</feature>
<dbReference type="Gene3D" id="6.10.340.10">
    <property type="match status" value="1"/>
</dbReference>
<dbReference type="InterPro" id="IPR036641">
    <property type="entry name" value="HPT_dom_sf"/>
</dbReference>
<dbReference type="GO" id="GO:0005886">
    <property type="term" value="C:plasma membrane"/>
    <property type="evidence" value="ECO:0007669"/>
    <property type="project" value="UniProtKB-SubCell"/>
</dbReference>
<dbReference type="FunFam" id="1.10.287.130:FF:000002">
    <property type="entry name" value="Two-component osmosensing histidine kinase"/>
    <property type="match status" value="1"/>
</dbReference>
<dbReference type="EC" id="2.7.13.3" evidence="3"/>
<feature type="modified residue" description="Phosphohistidine" evidence="16">
    <location>
        <position position="727"/>
    </location>
</feature>
<dbReference type="GO" id="GO:0000155">
    <property type="term" value="F:phosphorelay sensor kinase activity"/>
    <property type="evidence" value="ECO:0007669"/>
    <property type="project" value="InterPro"/>
</dbReference>
<keyword evidence="7 19" id="KW-0812">Transmembrane</keyword>
<dbReference type="Pfam" id="PF02518">
    <property type="entry name" value="HATPase_c"/>
    <property type="match status" value="1"/>
</dbReference>
<dbReference type="CDD" id="cd16922">
    <property type="entry name" value="HATPase_EvgS-ArcB-TorS-like"/>
    <property type="match status" value="1"/>
</dbReference>
<dbReference type="InterPro" id="IPR036890">
    <property type="entry name" value="HATPase_C_sf"/>
</dbReference>
<dbReference type="InterPro" id="IPR036097">
    <property type="entry name" value="HisK_dim/P_sf"/>
</dbReference>
<dbReference type="CDD" id="cd17546">
    <property type="entry name" value="REC_hyHK_CKI1_RcsC-like"/>
    <property type="match status" value="1"/>
</dbReference>
<keyword evidence="18" id="KW-0175">Coiled coil</keyword>
<dbReference type="SMART" id="SM00448">
    <property type="entry name" value="REC"/>
    <property type="match status" value="1"/>
</dbReference>
<dbReference type="SMART" id="SM00388">
    <property type="entry name" value="HisKA"/>
    <property type="match status" value="1"/>
</dbReference>
<dbReference type="InterPro" id="IPR011006">
    <property type="entry name" value="CheY-like_superfamily"/>
</dbReference>
<dbReference type="OrthoDB" id="5563233at2"/>
<evidence type="ECO:0000256" key="19">
    <source>
        <dbReference type="SAM" id="Phobius"/>
    </source>
</evidence>
<gene>
    <name evidence="24" type="ORF">SAMN05444515_101391</name>
</gene>
<evidence type="ECO:0000259" key="21">
    <source>
        <dbReference type="PROSITE" id="PS50110"/>
    </source>
</evidence>
<dbReference type="Gene3D" id="3.30.565.10">
    <property type="entry name" value="Histidine kinase-like ATPase, C-terminal domain"/>
    <property type="match status" value="1"/>
</dbReference>
<dbReference type="PANTHER" id="PTHR45339">
    <property type="entry name" value="HYBRID SIGNAL TRANSDUCTION HISTIDINE KINASE J"/>
    <property type="match status" value="1"/>
</dbReference>
<dbReference type="SUPFAM" id="SSF47384">
    <property type="entry name" value="Homodimeric domain of signal transducing histidine kinase"/>
    <property type="match status" value="1"/>
</dbReference>
<dbReference type="Pfam" id="PF17152">
    <property type="entry name" value="CHASE8"/>
    <property type="match status" value="1"/>
</dbReference>
<evidence type="ECO:0000256" key="11">
    <source>
        <dbReference type="ARBA" id="ARBA00022989"/>
    </source>
</evidence>
<dbReference type="Pfam" id="PF00512">
    <property type="entry name" value="HisKA"/>
    <property type="match status" value="1"/>
</dbReference>
<evidence type="ECO:0000256" key="1">
    <source>
        <dbReference type="ARBA" id="ARBA00000085"/>
    </source>
</evidence>
<dbReference type="Pfam" id="PF00072">
    <property type="entry name" value="Response_reg"/>
    <property type="match status" value="1"/>
</dbReference>
<keyword evidence="8" id="KW-0547">Nucleotide-binding</keyword>
<feature type="transmembrane region" description="Helical" evidence="19">
    <location>
        <begin position="21"/>
        <end position="47"/>
    </location>
</feature>
<dbReference type="Pfam" id="PF01627">
    <property type="entry name" value="Hpt"/>
    <property type="match status" value="1"/>
</dbReference>
<dbReference type="InterPro" id="IPR033417">
    <property type="entry name" value="CHASE8"/>
</dbReference>
<dbReference type="PRINTS" id="PR00344">
    <property type="entry name" value="BCTRLSENSOR"/>
</dbReference>
<feature type="domain" description="HPt" evidence="23">
    <location>
        <begin position="688"/>
        <end position="785"/>
    </location>
</feature>
<evidence type="ECO:0000256" key="14">
    <source>
        <dbReference type="ARBA" id="ARBA00064003"/>
    </source>
</evidence>
<evidence type="ECO:0000256" key="6">
    <source>
        <dbReference type="ARBA" id="ARBA00022679"/>
    </source>
</evidence>
<evidence type="ECO:0000256" key="7">
    <source>
        <dbReference type="ARBA" id="ARBA00022692"/>
    </source>
</evidence>
<dbReference type="RefSeq" id="WP_090250130.1">
    <property type="nucleotide sequence ID" value="NZ_FOAA01000001.1"/>
</dbReference>
<dbReference type="Gene3D" id="1.10.287.130">
    <property type="match status" value="1"/>
</dbReference>
<feature type="coiled-coil region" evidence="18">
    <location>
        <begin position="231"/>
        <end position="265"/>
    </location>
</feature>
<dbReference type="Pfam" id="PF00672">
    <property type="entry name" value="HAMP"/>
    <property type="match status" value="1"/>
</dbReference>
<dbReference type="InterPro" id="IPR001789">
    <property type="entry name" value="Sig_transdc_resp-reg_receiver"/>
</dbReference>
<feature type="transmembrane region" description="Helical" evidence="19">
    <location>
        <begin position="155"/>
        <end position="175"/>
    </location>
</feature>
<dbReference type="Proteomes" id="UP000199256">
    <property type="component" value="Unassembled WGS sequence"/>
</dbReference>
<dbReference type="Gene3D" id="1.20.120.160">
    <property type="entry name" value="HPT domain"/>
    <property type="match status" value="1"/>
</dbReference>
<evidence type="ECO:0000256" key="12">
    <source>
        <dbReference type="ARBA" id="ARBA00023012"/>
    </source>
</evidence>
<sequence>MNITLPDKDPPLSLADRLRRINGAALVISVIIMAVITILGGLTVSLFSMVDANRVKTKVLAENAAATMLFDDRKAGLDLLASLRHSPDVQAAVIYDREGQPFARYESASGLQTHDMEQLQEETLYGLTAVRLTQPITLQDDTLGAIQTVIGLRSLYVQMCLLILITAAAAVLALLTSRILMARLVTRVLQPVSALTALMKRVTQAGDLGVRASNSDILEIRTLAEGFNSMLEEIQERDRRLGLQNERLEEEVATRTAELKHAKEAAEAASQAKSEFLANMSHEIRTPMNGVLGMTEMLLKSPLDSRQRHYADTAVQASRHLLSIIDAILDFSKADSGHMHLESLDFELVTLIQDCVQLFQEAAAQKGLSLSTECAPADQAFWCRGDPLRLRQVLTNLLSNAVKFTHQGSIRVYIEVTATADRENLIHLRVEDTGIGIAPEARDVIFERFAQADGSTTRRYGGTGLGLAICRRLVELMGGIIQMHSTPGQGSSLRVELRLPQGVCPEHTETTRREPQLPQNIPETWILDGSVLLVEDNPVNQLVARAMLEQMGLRVSMANHGKEALSMLEENPVDLILMDCRMPVMDGHQTTMAIREGWVPDCRKTPIIALTANASSQDQEQCLKVGMQACLPKPYTLEQLHTLLRQWLPAAASSATPARPSSTHALQSDDPSMLHPQALHELQNLSPDQGLMTRVFQAFLDSAHPLVQKIDEALTAGDPEALRNASHALKSSSGNVGARRLSETCRQLEACARENRLCDTDTLSKEFRHISRATLDEIRKRIKAGV</sequence>
<evidence type="ECO:0000256" key="13">
    <source>
        <dbReference type="ARBA" id="ARBA00023136"/>
    </source>
</evidence>
<dbReference type="SUPFAM" id="SSF55874">
    <property type="entry name" value="ATPase domain of HSP90 chaperone/DNA topoisomerase II/histidine kinase"/>
    <property type="match status" value="1"/>
</dbReference>
<feature type="modified residue" description="4-aspartylphosphate" evidence="17">
    <location>
        <position position="579"/>
    </location>
</feature>
<comment type="catalytic activity">
    <reaction evidence="1">
        <text>ATP + protein L-histidine = ADP + protein N-phospho-L-histidine.</text>
        <dbReference type="EC" id="2.7.13.3"/>
    </reaction>
</comment>
<evidence type="ECO:0000256" key="2">
    <source>
        <dbReference type="ARBA" id="ARBA00004651"/>
    </source>
</evidence>
<evidence type="ECO:0000259" key="20">
    <source>
        <dbReference type="PROSITE" id="PS50109"/>
    </source>
</evidence>
<dbReference type="Gene3D" id="3.40.50.2300">
    <property type="match status" value="1"/>
</dbReference>
<evidence type="ECO:0000256" key="18">
    <source>
        <dbReference type="SAM" id="Coils"/>
    </source>
</evidence>
<dbReference type="InterPro" id="IPR003660">
    <property type="entry name" value="HAMP_dom"/>
</dbReference>
<dbReference type="SUPFAM" id="SSF47226">
    <property type="entry name" value="Histidine-containing phosphotransfer domain, HPT domain"/>
    <property type="match status" value="1"/>
</dbReference>
<evidence type="ECO:0000259" key="23">
    <source>
        <dbReference type="PROSITE" id="PS50894"/>
    </source>
</evidence>
<feature type="domain" description="Response regulatory" evidence="21">
    <location>
        <begin position="530"/>
        <end position="648"/>
    </location>
</feature>
<evidence type="ECO:0000256" key="17">
    <source>
        <dbReference type="PROSITE-ProRule" id="PRU00169"/>
    </source>
</evidence>
<keyword evidence="9 24" id="KW-0418">Kinase</keyword>
<keyword evidence="5 17" id="KW-0597">Phosphoprotein</keyword>
<evidence type="ECO:0000256" key="15">
    <source>
        <dbReference type="ARBA" id="ARBA00068150"/>
    </source>
</evidence>
<evidence type="ECO:0000256" key="8">
    <source>
        <dbReference type="ARBA" id="ARBA00022741"/>
    </source>
</evidence>
<organism evidence="24 25">
    <name type="scientific">Ectothiorhodospira marina</name>
    <dbReference type="NCBI Taxonomy" id="1396821"/>
    <lineage>
        <taxon>Bacteria</taxon>
        <taxon>Pseudomonadati</taxon>
        <taxon>Pseudomonadota</taxon>
        <taxon>Gammaproteobacteria</taxon>
        <taxon>Chromatiales</taxon>
        <taxon>Ectothiorhodospiraceae</taxon>
        <taxon>Ectothiorhodospira</taxon>
    </lineage>
</organism>
<evidence type="ECO:0000313" key="24">
    <source>
        <dbReference type="EMBL" id="SEK31509.1"/>
    </source>
</evidence>
<dbReference type="CDD" id="cd00082">
    <property type="entry name" value="HisKA"/>
    <property type="match status" value="1"/>
</dbReference>
<dbReference type="SMART" id="SM00073">
    <property type="entry name" value="HPT"/>
    <property type="match status" value="1"/>
</dbReference>
<dbReference type="PANTHER" id="PTHR45339:SF1">
    <property type="entry name" value="HYBRID SIGNAL TRANSDUCTION HISTIDINE KINASE J"/>
    <property type="match status" value="1"/>
</dbReference>
<dbReference type="SUPFAM" id="SSF52172">
    <property type="entry name" value="CheY-like"/>
    <property type="match status" value="1"/>
</dbReference>
<evidence type="ECO:0000256" key="10">
    <source>
        <dbReference type="ARBA" id="ARBA00022840"/>
    </source>
</evidence>
<keyword evidence="10" id="KW-0067">ATP-binding</keyword>
<feature type="domain" description="Histidine kinase" evidence="20">
    <location>
        <begin position="279"/>
        <end position="501"/>
    </location>
</feature>
<dbReference type="EMBL" id="FOAA01000001">
    <property type="protein sequence ID" value="SEK31509.1"/>
    <property type="molecule type" value="Genomic_DNA"/>
</dbReference>
<keyword evidence="25" id="KW-1185">Reference proteome</keyword>
<dbReference type="SMART" id="SM00304">
    <property type="entry name" value="HAMP"/>
    <property type="match status" value="1"/>
</dbReference>
<dbReference type="AlphaFoldDB" id="A0A1H7G000"/>
<keyword evidence="11 19" id="KW-1133">Transmembrane helix</keyword>
<keyword evidence="4" id="KW-1003">Cell membrane</keyword>
<dbReference type="InterPro" id="IPR008207">
    <property type="entry name" value="Sig_transdc_His_kin_Hpt_dom"/>
</dbReference>
<comment type="subunit">
    <text evidence="14">At low DSF concentrations, interacts with RpfF.</text>
</comment>
<evidence type="ECO:0000256" key="5">
    <source>
        <dbReference type="ARBA" id="ARBA00022553"/>
    </source>
</evidence>
<comment type="subcellular location">
    <subcellularLocation>
        <location evidence="2">Cell membrane</location>
        <topology evidence="2">Multi-pass membrane protein</topology>
    </subcellularLocation>
</comment>
<keyword evidence="13 19" id="KW-0472">Membrane</keyword>
<dbReference type="CDD" id="cd06225">
    <property type="entry name" value="HAMP"/>
    <property type="match status" value="1"/>
</dbReference>
<dbReference type="InterPro" id="IPR003594">
    <property type="entry name" value="HATPase_dom"/>
</dbReference>
<name>A0A1H7G000_9GAMM</name>
<evidence type="ECO:0000259" key="22">
    <source>
        <dbReference type="PROSITE" id="PS50885"/>
    </source>
</evidence>
<keyword evidence="12" id="KW-0902">Two-component regulatory system</keyword>
<dbReference type="PROSITE" id="PS50109">
    <property type="entry name" value="HIS_KIN"/>
    <property type="match status" value="1"/>
</dbReference>
<dbReference type="PROSITE" id="PS50110">
    <property type="entry name" value="RESPONSE_REGULATORY"/>
    <property type="match status" value="1"/>
</dbReference>
<dbReference type="InterPro" id="IPR005467">
    <property type="entry name" value="His_kinase_dom"/>
</dbReference>
<dbReference type="STRING" id="1396821.SAMN05444515_101391"/>
<evidence type="ECO:0000256" key="3">
    <source>
        <dbReference type="ARBA" id="ARBA00012438"/>
    </source>
</evidence>